<dbReference type="EC" id="2.7.13.3" evidence="2"/>
<dbReference type="PANTHER" id="PTHR45436:SF5">
    <property type="entry name" value="SENSOR HISTIDINE KINASE TRCS"/>
    <property type="match status" value="1"/>
</dbReference>
<dbReference type="GO" id="GO:0005886">
    <property type="term" value="C:plasma membrane"/>
    <property type="evidence" value="ECO:0007669"/>
    <property type="project" value="TreeGrafter"/>
</dbReference>
<protein>
    <recommendedName>
        <fullName evidence="2">histidine kinase</fullName>
        <ecNumber evidence="2">2.7.13.3</ecNumber>
    </recommendedName>
</protein>
<evidence type="ECO:0000256" key="5">
    <source>
        <dbReference type="ARBA" id="ARBA00022777"/>
    </source>
</evidence>
<name>A0AAU1UIG6_9ACTN</name>
<keyword evidence="5" id="KW-0418">Kinase</keyword>
<evidence type="ECO:0000256" key="2">
    <source>
        <dbReference type="ARBA" id="ARBA00012438"/>
    </source>
</evidence>
<evidence type="ECO:0000256" key="6">
    <source>
        <dbReference type="SAM" id="MobiDB-lite"/>
    </source>
</evidence>
<keyword evidence="4" id="KW-0808">Transferase</keyword>
<accession>A0AAU1UIG6</accession>
<feature type="domain" description="Histidine kinase/HSP90-like ATPase" evidence="8">
    <location>
        <begin position="287"/>
        <end position="389"/>
    </location>
</feature>
<evidence type="ECO:0000313" key="9">
    <source>
        <dbReference type="EMBL" id="WTS17343.1"/>
    </source>
</evidence>
<evidence type="ECO:0000256" key="1">
    <source>
        <dbReference type="ARBA" id="ARBA00000085"/>
    </source>
</evidence>
<feature type="transmembrane region" description="Helical" evidence="7">
    <location>
        <begin position="68"/>
        <end position="87"/>
    </location>
</feature>
<evidence type="ECO:0000256" key="7">
    <source>
        <dbReference type="SAM" id="Phobius"/>
    </source>
</evidence>
<feature type="compositionally biased region" description="Low complexity" evidence="6">
    <location>
        <begin position="468"/>
        <end position="479"/>
    </location>
</feature>
<feature type="region of interest" description="Disordered" evidence="6">
    <location>
        <begin position="1"/>
        <end position="28"/>
    </location>
</feature>
<proteinExistence type="predicted"/>
<comment type="catalytic activity">
    <reaction evidence="1">
        <text>ATP + protein L-histidine = ADP + protein N-phospho-L-histidine.</text>
        <dbReference type="EC" id="2.7.13.3"/>
    </reaction>
</comment>
<keyword evidence="3" id="KW-0597">Phosphoprotein</keyword>
<keyword evidence="9" id="KW-0067">ATP-binding</keyword>
<dbReference type="GO" id="GO:0004673">
    <property type="term" value="F:protein histidine kinase activity"/>
    <property type="evidence" value="ECO:0007669"/>
    <property type="project" value="UniProtKB-EC"/>
</dbReference>
<keyword evidence="7" id="KW-0812">Transmembrane</keyword>
<dbReference type="InterPro" id="IPR036890">
    <property type="entry name" value="HATPase_C_sf"/>
</dbReference>
<keyword evidence="7" id="KW-0472">Membrane</keyword>
<dbReference type="EMBL" id="CP108195">
    <property type="protein sequence ID" value="WTS17343.1"/>
    <property type="molecule type" value="Genomic_DNA"/>
</dbReference>
<sequence length="558" mass="59094">MSHFSSDATASGAHRSGRRAGKAAPADLRTERGLRRRTTMLGMAPAGTVAVLAGGAFAVSAAGASGPLVWGAGVSAGVCCAAVLAVARRAAHSTADTLTRQRAENDAAVGEWIKHLTSLAADGHQSVARTAEQLRSGDRPDAPAPVPETAATHAFGALEQHLRHFQHTAQTAVIHAGTRQQVDAFVNIARRLQLLVTRALKQLDDAERVVEDPEHLDRLYTIDHLVTRVHRAVESLAVLGGAVPRHFSSPVPLATVLRQAVAEIEHYPRVRVLPPPSGYEVLGHSAVEIIHLIAELAENATKFSPPHTQVMIRAQMAASGMVVEIEDRGLGMPPEVRDEMNRLLAQPELFDVDQQLQDGRTGLFVVAKIARRRGLAVQLQENLYGGVQAVLILSHSVLSESRAGQKAAAQKPAAPAAPAEPEPARAPAAVASRRAQPLPAAVDPARPHAPREATAVTTQPPLPQRQVPAAPAAPAAAAPTEDPTGRPVLAQRNKERRSHISPQLREQGPAADHGDGESIDAGLLARFTAGLQRAEQDDGATPGSPVAPTQRYDSQEYR</sequence>
<evidence type="ECO:0000256" key="3">
    <source>
        <dbReference type="ARBA" id="ARBA00022553"/>
    </source>
</evidence>
<dbReference type="InterPro" id="IPR050428">
    <property type="entry name" value="TCS_sensor_his_kinase"/>
</dbReference>
<dbReference type="SUPFAM" id="SSF55874">
    <property type="entry name" value="ATPase domain of HSP90 chaperone/DNA topoisomerase II/histidine kinase"/>
    <property type="match status" value="1"/>
</dbReference>
<dbReference type="Pfam" id="PF02518">
    <property type="entry name" value="HATPase_c"/>
    <property type="match status" value="1"/>
</dbReference>
<feature type="region of interest" description="Disordered" evidence="6">
    <location>
        <begin position="404"/>
        <end position="558"/>
    </location>
</feature>
<gene>
    <name evidence="9" type="ORF">OHU69_43685</name>
</gene>
<evidence type="ECO:0000259" key="8">
    <source>
        <dbReference type="Pfam" id="PF02518"/>
    </source>
</evidence>
<dbReference type="InterPro" id="IPR003594">
    <property type="entry name" value="HATPase_dom"/>
</dbReference>
<dbReference type="GO" id="GO:0005524">
    <property type="term" value="F:ATP binding"/>
    <property type="evidence" value="ECO:0007669"/>
    <property type="project" value="UniProtKB-KW"/>
</dbReference>
<evidence type="ECO:0000256" key="4">
    <source>
        <dbReference type="ARBA" id="ARBA00022679"/>
    </source>
</evidence>
<feature type="compositionally biased region" description="Low complexity" evidence="6">
    <location>
        <begin position="404"/>
        <end position="437"/>
    </location>
</feature>
<keyword evidence="7" id="KW-1133">Transmembrane helix</keyword>
<organism evidence="9">
    <name type="scientific">Streptomyces sp. NBC_00119</name>
    <dbReference type="NCBI Taxonomy" id="2975659"/>
    <lineage>
        <taxon>Bacteria</taxon>
        <taxon>Bacillati</taxon>
        <taxon>Actinomycetota</taxon>
        <taxon>Actinomycetes</taxon>
        <taxon>Kitasatosporales</taxon>
        <taxon>Streptomycetaceae</taxon>
        <taxon>Streptomyces</taxon>
    </lineage>
</organism>
<dbReference type="AlphaFoldDB" id="A0AAU1UIG6"/>
<feature type="transmembrane region" description="Helical" evidence="7">
    <location>
        <begin position="39"/>
        <end position="62"/>
    </location>
</feature>
<keyword evidence="9" id="KW-0547">Nucleotide-binding</keyword>
<dbReference type="GO" id="GO:0000160">
    <property type="term" value="P:phosphorelay signal transduction system"/>
    <property type="evidence" value="ECO:0007669"/>
    <property type="project" value="TreeGrafter"/>
</dbReference>
<reference evidence="9" key="1">
    <citation type="submission" date="2022-10" db="EMBL/GenBank/DDBJ databases">
        <title>The complete genomes of actinobacterial strains from the NBC collection.</title>
        <authorList>
            <person name="Joergensen T.S."/>
            <person name="Alvarez Arevalo M."/>
            <person name="Sterndorff E.B."/>
            <person name="Faurdal D."/>
            <person name="Vuksanovic O."/>
            <person name="Mourched A.-S."/>
            <person name="Charusanti P."/>
            <person name="Shaw S."/>
            <person name="Blin K."/>
            <person name="Weber T."/>
        </authorList>
    </citation>
    <scope>NUCLEOTIDE SEQUENCE</scope>
    <source>
        <strain evidence="9">NBC_00119</strain>
    </source>
</reference>
<dbReference type="Gene3D" id="3.30.565.10">
    <property type="entry name" value="Histidine kinase-like ATPase, C-terminal domain"/>
    <property type="match status" value="1"/>
</dbReference>
<dbReference type="PANTHER" id="PTHR45436">
    <property type="entry name" value="SENSOR HISTIDINE KINASE YKOH"/>
    <property type="match status" value="1"/>
</dbReference>